<comment type="caution">
    <text evidence="2">The sequence shown here is derived from an EMBL/GenBank/DDBJ whole genome shotgun (WGS) entry which is preliminary data.</text>
</comment>
<organism evidence="2 3">
    <name type="scientific">Chlamydia ibidis 10-1398/6</name>
    <dbReference type="NCBI Taxonomy" id="1046581"/>
    <lineage>
        <taxon>Bacteria</taxon>
        <taxon>Pseudomonadati</taxon>
        <taxon>Chlamydiota</taxon>
        <taxon>Chlamydiia</taxon>
        <taxon>Chlamydiales</taxon>
        <taxon>Chlamydiaceae</taxon>
        <taxon>Chlamydia/Chlamydophila group</taxon>
        <taxon>Chlamydia</taxon>
    </lineage>
</organism>
<reference evidence="2 3" key="1">
    <citation type="submission" date="2013-07" db="EMBL/GenBank/DDBJ databases">
        <title>Isolation of a new Chlamydia species from the feral Sacred Ibis (Threskiornis aethiopicus): Chlamydia ibidis.</title>
        <authorList>
            <person name="Vorimore F."/>
            <person name="Hsia R.-C."/>
            <person name="Huot-Creasy H."/>
            <person name="Bastian S."/>
            <person name="Deruyter L."/>
            <person name="Passet A."/>
            <person name="Sachse K."/>
            <person name="Bavoil P."/>
            <person name="Myers G."/>
            <person name="Laroucau K."/>
        </authorList>
    </citation>
    <scope>NUCLEOTIDE SEQUENCE [LARGE SCALE GENOMIC DNA]</scope>
    <source>
        <strain evidence="2 3">10-1398/6</strain>
    </source>
</reference>
<feature type="transmembrane region" description="Helical" evidence="1">
    <location>
        <begin position="29"/>
        <end position="62"/>
    </location>
</feature>
<evidence type="ECO:0000256" key="1">
    <source>
        <dbReference type="SAM" id="Phobius"/>
    </source>
</evidence>
<gene>
    <name evidence="2" type="ORF">H359_0213</name>
</gene>
<evidence type="ECO:0000313" key="2">
    <source>
        <dbReference type="EMBL" id="EQM63058.1"/>
    </source>
</evidence>
<dbReference type="EMBL" id="APJW01000001">
    <property type="protein sequence ID" value="EQM63058.1"/>
    <property type="molecule type" value="Genomic_DNA"/>
</dbReference>
<keyword evidence="1" id="KW-0472">Membrane</keyword>
<accession>A0ABP2XEZ6</accession>
<name>A0ABP2XEZ6_9CHLA</name>
<proteinExistence type="predicted"/>
<evidence type="ECO:0000313" key="3">
    <source>
        <dbReference type="Proteomes" id="UP000016064"/>
    </source>
</evidence>
<protein>
    <submittedName>
        <fullName evidence="2">Membrane protein</fullName>
    </submittedName>
</protein>
<keyword evidence="3" id="KW-1185">Reference proteome</keyword>
<keyword evidence="1" id="KW-0812">Transmembrane</keyword>
<dbReference type="Proteomes" id="UP000016064">
    <property type="component" value="Unassembled WGS sequence"/>
</dbReference>
<sequence>MIAILGFVVSLCGSGAVYASFTNCIISSSFIAICSSLGIAPVPVAILSLAVGLVILFSGIYLLPRQKDEILL</sequence>
<keyword evidence="1" id="KW-1133">Transmembrane helix</keyword>